<dbReference type="GO" id="GO:0005634">
    <property type="term" value="C:nucleus"/>
    <property type="evidence" value="ECO:0007669"/>
    <property type="project" value="TreeGrafter"/>
</dbReference>
<keyword evidence="2" id="KW-1185">Reference proteome</keyword>
<dbReference type="GO" id="GO:1990837">
    <property type="term" value="F:sequence-specific double-stranded DNA binding"/>
    <property type="evidence" value="ECO:0007669"/>
    <property type="project" value="TreeGrafter"/>
</dbReference>
<organism evidence="1 2">
    <name type="scientific">Daucus carota subsp. sativus</name>
    <name type="common">Carrot</name>
    <dbReference type="NCBI Taxonomy" id="79200"/>
    <lineage>
        <taxon>Eukaryota</taxon>
        <taxon>Viridiplantae</taxon>
        <taxon>Streptophyta</taxon>
        <taxon>Embryophyta</taxon>
        <taxon>Tracheophyta</taxon>
        <taxon>Spermatophyta</taxon>
        <taxon>Magnoliopsida</taxon>
        <taxon>eudicotyledons</taxon>
        <taxon>Gunneridae</taxon>
        <taxon>Pentapetalae</taxon>
        <taxon>asterids</taxon>
        <taxon>campanulids</taxon>
        <taxon>Apiales</taxon>
        <taxon>Apiaceae</taxon>
        <taxon>Apioideae</taxon>
        <taxon>Scandiceae</taxon>
        <taxon>Daucinae</taxon>
        <taxon>Daucus</taxon>
        <taxon>Daucus sect. Daucus</taxon>
    </lineage>
</organism>
<dbReference type="InterPro" id="IPR053031">
    <property type="entry name" value="Cuticle_assoc_protein"/>
</dbReference>
<name>A0AAF0WK96_DAUCS</name>
<evidence type="ECO:0000313" key="2">
    <source>
        <dbReference type="Proteomes" id="UP000077755"/>
    </source>
</evidence>
<dbReference type="PANTHER" id="PTHR34396:SF25">
    <property type="entry name" value="BOUNDARY ELEMENT ASSOCIATED FACTOR"/>
    <property type="match status" value="1"/>
</dbReference>
<evidence type="ECO:0000313" key="1">
    <source>
        <dbReference type="EMBL" id="WOG89798.1"/>
    </source>
</evidence>
<reference evidence="1" key="2">
    <citation type="submission" date="2022-03" db="EMBL/GenBank/DDBJ databases">
        <title>Draft title - Genomic analysis of global carrot germplasm unveils the trajectory of domestication and the origin of high carotenoid orange carrot.</title>
        <authorList>
            <person name="Iorizzo M."/>
            <person name="Ellison S."/>
            <person name="Senalik D."/>
            <person name="Macko-Podgorni A."/>
            <person name="Grzebelus D."/>
            <person name="Bostan H."/>
            <person name="Rolling W."/>
            <person name="Curaba J."/>
            <person name="Simon P."/>
        </authorList>
    </citation>
    <scope>NUCLEOTIDE SEQUENCE</scope>
    <source>
        <tissue evidence="1">Leaf</tissue>
    </source>
</reference>
<dbReference type="EMBL" id="CP093344">
    <property type="protein sequence ID" value="WOG89798.1"/>
    <property type="molecule type" value="Genomic_DNA"/>
</dbReference>
<dbReference type="Proteomes" id="UP000077755">
    <property type="component" value="Chromosome 2"/>
</dbReference>
<accession>A0AAF0WK96</accession>
<sequence>MGGGKKANLQNYNFDQEESRKHLAYMIIIHEYPLSMVEHVGFRRFCHSLQPSFK</sequence>
<dbReference type="AlphaFoldDB" id="A0AAF0WK96"/>
<proteinExistence type="predicted"/>
<gene>
    <name evidence="1" type="ORF">DCAR_0209037</name>
</gene>
<reference evidence="1" key="1">
    <citation type="journal article" date="2016" name="Nat. Genet.">
        <title>A high-quality carrot genome assembly provides new insights into carotenoid accumulation and asterid genome evolution.</title>
        <authorList>
            <person name="Iorizzo M."/>
            <person name="Ellison S."/>
            <person name="Senalik D."/>
            <person name="Zeng P."/>
            <person name="Satapoomin P."/>
            <person name="Huang J."/>
            <person name="Bowman M."/>
            <person name="Iovene M."/>
            <person name="Sanseverino W."/>
            <person name="Cavagnaro P."/>
            <person name="Yildiz M."/>
            <person name="Macko-Podgorni A."/>
            <person name="Moranska E."/>
            <person name="Grzebelus E."/>
            <person name="Grzebelus D."/>
            <person name="Ashrafi H."/>
            <person name="Zheng Z."/>
            <person name="Cheng S."/>
            <person name="Spooner D."/>
            <person name="Van Deynze A."/>
            <person name="Simon P."/>
        </authorList>
    </citation>
    <scope>NUCLEOTIDE SEQUENCE</scope>
    <source>
        <tissue evidence="1">Leaf</tissue>
    </source>
</reference>
<dbReference type="PANTHER" id="PTHR34396">
    <property type="entry name" value="OS03G0264950 PROTEIN-RELATED"/>
    <property type="match status" value="1"/>
</dbReference>
<protein>
    <submittedName>
        <fullName evidence="1">Uncharacterized protein</fullName>
    </submittedName>
</protein>
<dbReference type="GO" id="GO:0006357">
    <property type="term" value="P:regulation of transcription by RNA polymerase II"/>
    <property type="evidence" value="ECO:0007669"/>
    <property type="project" value="TreeGrafter"/>
</dbReference>